<dbReference type="InterPro" id="IPR032675">
    <property type="entry name" value="LRR_dom_sf"/>
</dbReference>
<accession>A0AAW0E229</accession>
<gene>
    <name evidence="1" type="ORF">R3P38DRAFT_2843725</name>
</gene>
<dbReference type="SUPFAM" id="SSF81383">
    <property type="entry name" value="F-box domain"/>
    <property type="match status" value="1"/>
</dbReference>
<dbReference type="AlphaFoldDB" id="A0AAW0E229"/>
<proteinExistence type="predicted"/>
<dbReference type="Gene3D" id="1.20.1280.50">
    <property type="match status" value="1"/>
</dbReference>
<evidence type="ECO:0008006" key="3">
    <source>
        <dbReference type="Google" id="ProtNLM"/>
    </source>
</evidence>
<comment type="caution">
    <text evidence="1">The sequence shown here is derived from an EMBL/GenBank/DDBJ whole genome shotgun (WGS) entry which is preliminary data.</text>
</comment>
<evidence type="ECO:0000313" key="2">
    <source>
        <dbReference type="Proteomes" id="UP001362999"/>
    </source>
</evidence>
<dbReference type="EMBL" id="JAWWNJ010000004">
    <property type="protein sequence ID" value="KAK7057935.1"/>
    <property type="molecule type" value="Genomic_DNA"/>
</dbReference>
<dbReference type="Proteomes" id="UP001362999">
    <property type="component" value="Unassembled WGS sequence"/>
</dbReference>
<name>A0AAW0E229_9AGAR</name>
<keyword evidence="2" id="KW-1185">Reference proteome</keyword>
<reference evidence="1 2" key="1">
    <citation type="journal article" date="2024" name="J Genomics">
        <title>Draft genome sequencing and assembly of Favolaschia claudopus CIRM-BRFM 2984 isolated from oak limbs.</title>
        <authorList>
            <person name="Navarro D."/>
            <person name="Drula E."/>
            <person name="Chaduli D."/>
            <person name="Cazenave R."/>
            <person name="Ahrendt S."/>
            <person name="Wang J."/>
            <person name="Lipzen A."/>
            <person name="Daum C."/>
            <person name="Barry K."/>
            <person name="Grigoriev I.V."/>
            <person name="Favel A."/>
            <person name="Rosso M.N."/>
            <person name="Martin F."/>
        </authorList>
    </citation>
    <scope>NUCLEOTIDE SEQUENCE [LARGE SCALE GENOMIC DNA]</scope>
    <source>
        <strain evidence="1 2">CIRM-BRFM 2984</strain>
    </source>
</reference>
<dbReference type="Gene3D" id="3.80.10.10">
    <property type="entry name" value="Ribonuclease Inhibitor"/>
    <property type="match status" value="1"/>
</dbReference>
<dbReference type="InterPro" id="IPR036047">
    <property type="entry name" value="F-box-like_dom_sf"/>
</dbReference>
<protein>
    <recommendedName>
        <fullName evidence="3">F-box domain-containing protein</fullName>
    </recommendedName>
</protein>
<evidence type="ECO:0000313" key="1">
    <source>
        <dbReference type="EMBL" id="KAK7057935.1"/>
    </source>
</evidence>
<sequence length="632" mass="71137">MVSDLEESTYMTANELDSDSFESYLDSDIKLPAATGSKREFENSSSLTSIDWELADDLLRDTRQGVTRLATPAQAPAPESMPVPKWAWTSSWTGDSPPCVFPNEGPESIIIPEGLDQSIEDEQLYKDDENWEELRDELISDGGLQLEAKLRTRRSDILRLRHRRRQDVLAFNAAQVIPDLEPLQKSAQKAPFRGSAPRKIALENTQGIITSPAYISTPIRRVPDDILGEIFAALSFKAPNRVGTPDGLLVTQVCSHWRNVALNNPRVWSSFVFRLNGKEDSHRHLELTLERCKAAPLFVAVVNDLTETDDIANARRKIALLAQHAESIVHLRFQGTGQYMLPAQFPEFAAFRGRFLRLQLLEFTYFWRVFGDIFSGAPRLRFLEVSSSSDVMEMKTVIPQLEGIRCATSTSGYHLRLAQSLDSLPVRVAIEPPALQRLKNWRIEFPQPRPTDDLDVIIAQSLHLPDTVSNFFSRFRTPALRTLHIVRLTSVEGLINLCMHSGCEVTALVLQESSITAQEFIKLLAAMPGLEKLAIIAGNEDLLGDDVVRALRLCSETTLIPCLTDLWIDGRYKLSTNSLLNLLADRAVRQSHNVALRKVDVRLRDRVVGEDEVEFLRGLKEDWDVSFTGEKK</sequence>
<organism evidence="1 2">
    <name type="scientific">Favolaschia claudopus</name>
    <dbReference type="NCBI Taxonomy" id="2862362"/>
    <lineage>
        <taxon>Eukaryota</taxon>
        <taxon>Fungi</taxon>
        <taxon>Dikarya</taxon>
        <taxon>Basidiomycota</taxon>
        <taxon>Agaricomycotina</taxon>
        <taxon>Agaricomycetes</taxon>
        <taxon>Agaricomycetidae</taxon>
        <taxon>Agaricales</taxon>
        <taxon>Marasmiineae</taxon>
        <taxon>Mycenaceae</taxon>
        <taxon>Favolaschia</taxon>
    </lineage>
</organism>